<reference evidence="1" key="1">
    <citation type="journal article" date="2021" name="Proc. Natl. Acad. Sci. U.S.A.">
        <title>A Catalog of Tens of Thousands of Viruses from Human Metagenomes Reveals Hidden Associations with Chronic Diseases.</title>
        <authorList>
            <person name="Tisza M.J."/>
            <person name="Buck C.B."/>
        </authorList>
    </citation>
    <scope>NUCLEOTIDE SEQUENCE</scope>
    <source>
        <strain evidence="1">CtEfN2</strain>
    </source>
</reference>
<organism evidence="1">
    <name type="scientific">virus sp. ctEfN2</name>
    <dbReference type="NCBI Taxonomy" id="2825810"/>
    <lineage>
        <taxon>Viruses</taxon>
    </lineage>
</organism>
<dbReference type="EMBL" id="BK059123">
    <property type="protein sequence ID" value="DAE32508.1"/>
    <property type="molecule type" value="Genomic_DNA"/>
</dbReference>
<name>A0A8S5RNB4_9VIRU</name>
<proteinExistence type="predicted"/>
<accession>A0A8S5RNB4</accession>
<protein>
    <submittedName>
        <fullName evidence="1">Uncharacterized protein</fullName>
    </submittedName>
</protein>
<sequence>MLIYNYQQRTKNLKPKGENKMKKIIFKTLFKANRIYSTLWMATTGKTKDAFREESKVHTLLLNLMSGVCE</sequence>
<evidence type="ECO:0000313" key="1">
    <source>
        <dbReference type="EMBL" id="DAE32508.1"/>
    </source>
</evidence>